<evidence type="ECO:0000256" key="5">
    <source>
        <dbReference type="RuleBase" id="RU368021"/>
    </source>
</evidence>
<dbReference type="InterPro" id="IPR011989">
    <property type="entry name" value="ARM-like"/>
</dbReference>
<reference evidence="8 9" key="1">
    <citation type="journal article" date="2016" name="Mol. Biol. Evol.">
        <title>Comparative Genomics of Early-Diverging Mushroom-Forming Fungi Provides Insights into the Origins of Lignocellulose Decay Capabilities.</title>
        <authorList>
            <person name="Nagy L.G."/>
            <person name="Riley R."/>
            <person name="Tritt A."/>
            <person name="Adam C."/>
            <person name="Daum C."/>
            <person name="Floudas D."/>
            <person name="Sun H."/>
            <person name="Yadav J.S."/>
            <person name="Pangilinan J."/>
            <person name="Larsson K.H."/>
            <person name="Matsuura K."/>
            <person name="Barry K."/>
            <person name="Labutti K."/>
            <person name="Kuo R."/>
            <person name="Ohm R.A."/>
            <person name="Bhattacharya S.S."/>
            <person name="Shirouzu T."/>
            <person name="Yoshinaga Y."/>
            <person name="Martin F.M."/>
            <person name="Grigoriev I.V."/>
            <person name="Hibbett D.S."/>
        </authorList>
    </citation>
    <scope>NUCLEOTIDE SEQUENCE [LARGE SCALE GENOMIC DNA]</scope>
    <source>
        <strain evidence="8 9">HHB12733</strain>
    </source>
</reference>
<dbReference type="EMBL" id="KV423993">
    <property type="protein sequence ID" value="KZT55520.1"/>
    <property type="molecule type" value="Genomic_DNA"/>
</dbReference>
<feature type="domain" description="Pre-rRNA-processing protein Ipi1 N-terminal" evidence="7">
    <location>
        <begin position="140"/>
        <end position="239"/>
    </location>
</feature>
<gene>
    <name evidence="8" type="ORF">CALCODRAFT_498530</name>
</gene>
<keyword evidence="5" id="KW-0698">rRNA processing</keyword>
<proteinExistence type="inferred from homology"/>
<dbReference type="GO" id="GO:0005634">
    <property type="term" value="C:nucleus"/>
    <property type="evidence" value="ECO:0007669"/>
    <property type="project" value="UniProtKB-SubCell"/>
</dbReference>
<feature type="region of interest" description="Disordered" evidence="6">
    <location>
        <begin position="1"/>
        <end position="36"/>
    </location>
</feature>
<dbReference type="STRING" id="1353952.A0A165ETZ9"/>
<dbReference type="SUPFAM" id="SSF48371">
    <property type="entry name" value="ARM repeat"/>
    <property type="match status" value="1"/>
</dbReference>
<feature type="compositionally biased region" description="Basic residues" evidence="6">
    <location>
        <begin position="1"/>
        <end position="10"/>
    </location>
</feature>
<comment type="similarity">
    <text evidence="3 5">Belongs to the IPI1/TEX10 family.</text>
</comment>
<dbReference type="InParanoid" id="A0A165ETZ9"/>
<dbReference type="InterPro" id="IPR024679">
    <property type="entry name" value="Ipi1_N"/>
</dbReference>
<comment type="subcellular location">
    <subcellularLocation>
        <location evidence="2 5">Nucleus</location>
    </subcellularLocation>
</comment>
<dbReference type="AlphaFoldDB" id="A0A165ETZ9"/>
<dbReference type="Pfam" id="PF12333">
    <property type="entry name" value="Ipi1_N"/>
    <property type="match status" value="1"/>
</dbReference>
<keyword evidence="5" id="KW-0690">Ribosome biogenesis</keyword>
<dbReference type="Proteomes" id="UP000076842">
    <property type="component" value="Unassembled WGS sequence"/>
</dbReference>
<dbReference type="InterPro" id="IPR016024">
    <property type="entry name" value="ARM-type_fold"/>
</dbReference>
<name>A0A165ETZ9_9BASI</name>
<evidence type="ECO:0000256" key="1">
    <source>
        <dbReference type="ARBA" id="ARBA00002355"/>
    </source>
</evidence>
<dbReference type="PANTHER" id="PTHR16056:SF2">
    <property type="entry name" value="TESTIS-EXPRESSED PROTEIN 10"/>
    <property type="match status" value="1"/>
</dbReference>
<dbReference type="Gene3D" id="1.25.10.10">
    <property type="entry name" value="Leucine-rich Repeat Variant"/>
    <property type="match status" value="1"/>
</dbReference>
<dbReference type="OrthoDB" id="361362at2759"/>
<evidence type="ECO:0000259" key="7">
    <source>
        <dbReference type="Pfam" id="PF12333"/>
    </source>
</evidence>
<evidence type="ECO:0000313" key="8">
    <source>
        <dbReference type="EMBL" id="KZT55520.1"/>
    </source>
</evidence>
<keyword evidence="4 5" id="KW-0539">Nucleus</keyword>
<evidence type="ECO:0000256" key="6">
    <source>
        <dbReference type="SAM" id="MobiDB-lite"/>
    </source>
</evidence>
<evidence type="ECO:0000256" key="4">
    <source>
        <dbReference type="ARBA" id="ARBA00023242"/>
    </source>
</evidence>
<evidence type="ECO:0000313" key="9">
    <source>
        <dbReference type="Proteomes" id="UP000076842"/>
    </source>
</evidence>
<dbReference type="PANTHER" id="PTHR16056">
    <property type="entry name" value="REGULATOR OF MICROTUBULE DYNAMICS PROTEIN"/>
    <property type="match status" value="1"/>
</dbReference>
<comment type="function">
    <text evidence="1 5">Component of the RIX1 complex required for processing of ITS2 sequences from 35S pre-rRNA.</text>
</comment>
<sequence>MPKSSRKKKEKASDFKKARLKLGKGKQAATNATDTSFKAKTISIPTQNIETPRDEDEALTRKSQTFAQILTRLRHYNASVRKDSLHGLREILRQTGMDSDEMLSQVFEVCGRLVGDEDTLVRKALIEAMKWILNSVPTTKVEPHVPLLLLHVLSNMAHIFPEVRVDAIRVLRILLERVGSAVLSDCVRTQSTGRVLAAFRSILQIKHHGLGDHVTGSTSSVILTPMTKSEILSCLRAFLEHLSNFAFDHTSKAHFWYLRNSFDSKESFEAFQACLSVSTADAVHWDDVGPHSGDWLPYQHLTHTSIHHDVDISLGAERDANMLGNQPADYLRECVEDFTPALADMALDASSTVASYEATSQAECHAEIIWLCLSILELLLASVIHDVDQSSTSGAQCCVRLDNVLSKLEGSFPYVSGRNIEDAQINTLLGASNRCYCQLVALHQLASESPSSSIAVRLKSALDYVVEWLDENNVCTAEEYLSMMPVMWCLLNAEEVSPDPLSGQPALFASITRHAEHLPITSSAKDTAFDYIARLILLQGSRHYMGHFRLLERNLISNWLLDIPKLLWELGAKHVQFTEKICLFLLRALQQRSQALSSVSVLVGKRLIPFFHIQHPVRGPTRGPCGQLPLSVQRLCCDVAALCPENVELQNAVAQFRNGSND</sequence>
<comment type="subunit">
    <text evidence="5">Component of the RIX1 complex.</text>
</comment>
<dbReference type="GO" id="GO:0006364">
    <property type="term" value="P:rRNA processing"/>
    <property type="evidence" value="ECO:0007669"/>
    <property type="project" value="UniProtKB-UniRule"/>
</dbReference>
<keyword evidence="9" id="KW-1185">Reference proteome</keyword>
<dbReference type="GO" id="GO:0120330">
    <property type="term" value="C:rixosome complex"/>
    <property type="evidence" value="ECO:0007669"/>
    <property type="project" value="UniProtKB-UniRule"/>
</dbReference>
<evidence type="ECO:0000256" key="2">
    <source>
        <dbReference type="ARBA" id="ARBA00004123"/>
    </source>
</evidence>
<protein>
    <recommendedName>
        <fullName evidence="5">Pre-rRNA-processing protein</fullName>
    </recommendedName>
</protein>
<organism evidence="8 9">
    <name type="scientific">Calocera cornea HHB12733</name>
    <dbReference type="NCBI Taxonomy" id="1353952"/>
    <lineage>
        <taxon>Eukaryota</taxon>
        <taxon>Fungi</taxon>
        <taxon>Dikarya</taxon>
        <taxon>Basidiomycota</taxon>
        <taxon>Agaricomycotina</taxon>
        <taxon>Dacrymycetes</taxon>
        <taxon>Dacrymycetales</taxon>
        <taxon>Dacrymycetaceae</taxon>
        <taxon>Calocera</taxon>
    </lineage>
</organism>
<accession>A0A165ETZ9</accession>
<evidence type="ECO:0000256" key="3">
    <source>
        <dbReference type="ARBA" id="ARBA00006427"/>
    </source>
</evidence>